<evidence type="ECO:0000313" key="4">
    <source>
        <dbReference type="Proteomes" id="UP000811619"/>
    </source>
</evidence>
<feature type="compositionally biased region" description="Basic and acidic residues" evidence="2">
    <location>
        <begin position="613"/>
        <end position="627"/>
    </location>
</feature>
<feature type="compositionally biased region" description="Polar residues" evidence="2">
    <location>
        <begin position="218"/>
        <end position="230"/>
    </location>
</feature>
<feature type="compositionally biased region" description="Polar residues" evidence="2">
    <location>
        <begin position="520"/>
        <end position="530"/>
    </location>
</feature>
<accession>A0A8K0J883</accession>
<comment type="caution">
    <text evidence="3">The sequence shown here is derived from an EMBL/GenBank/DDBJ whole genome shotgun (WGS) entry which is preliminary data.</text>
</comment>
<dbReference type="EMBL" id="SRPY01000228">
    <property type="protein sequence ID" value="KAG5926880.1"/>
    <property type="molecule type" value="Genomic_DNA"/>
</dbReference>
<feature type="compositionally biased region" description="Polar residues" evidence="2">
    <location>
        <begin position="1"/>
        <end position="10"/>
    </location>
</feature>
<feature type="compositionally biased region" description="Acidic residues" evidence="2">
    <location>
        <begin position="318"/>
        <end position="333"/>
    </location>
</feature>
<dbReference type="Proteomes" id="UP000811619">
    <property type="component" value="Unassembled WGS sequence"/>
</dbReference>
<reference evidence="3" key="1">
    <citation type="journal article" date="2020" name="bioRxiv">
        <title>Whole genome comparisons of ergot fungi reveals the divergence and evolution of species within the genus Claviceps are the result of varying mechanisms driving genome evolution and host range expansion.</title>
        <authorList>
            <person name="Wyka S.A."/>
            <person name="Mondo S.J."/>
            <person name="Liu M."/>
            <person name="Dettman J."/>
            <person name="Nalam V."/>
            <person name="Broders K.D."/>
        </authorList>
    </citation>
    <scope>NUCLEOTIDE SEQUENCE</scope>
    <source>
        <strain evidence="3">CCC 489</strain>
    </source>
</reference>
<feature type="coiled-coil region" evidence="1">
    <location>
        <begin position="695"/>
        <end position="722"/>
    </location>
</feature>
<organism evidence="3 4">
    <name type="scientific">Claviceps africana</name>
    <dbReference type="NCBI Taxonomy" id="83212"/>
    <lineage>
        <taxon>Eukaryota</taxon>
        <taxon>Fungi</taxon>
        <taxon>Dikarya</taxon>
        <taxon>Ascomycota</taxon>
        <taxon>Pezizomycotina</taxon>
        <taxon>Sordariomycetes</taxon>
        <taxon>Hypocreomycetidae</taxon>
        <taxon>Hypocreales</taxon>
        <taxon>Clavicipitaceae</taxon>
        <taxon>Claviceps</taxon>
    </lineage>
</organism>
<feature type="region of interest" description="Disordered" evidence="2">
    <location>
        <begin position="1"/>
        <end position="20"/>
    </location>
</feature>
<proteinExistence type="predicted"/>
<feature type="region of interest" description="Disordered" evidence="2">
    <location>
        <begin position="463"/>
        <end position="550"/>
    </location>
</feature>
<feature type="compositionally biased region" description="Polar residues" evidence="2">
    <location>
        <begin position="468"/>
        <end position="492"/>
    </location>
</feature>
<protein>
    <recommendedName>
        <fullName evidence="5">F-box domain-containing protein</fullName>
    </recommendedName>
</protein>
<keyword evidence="4" id="KW-1185">Reference proteome</keyword>
<feature type="region of interest" description="Disordered" evidence="2">
    <location>
        <begin position="191"/>
        <end position="260"/>
    </location>
</feature>
<evidence type="ECO:0000313" key="3">
    <source>
        <dbReference type="EMBL" id="KAG5926880.1"/>
    </source>
</evidence>
<feature type="region of interest" description="Disordered" evidence="2">
    <location>
        <begin position="313"/>
        <end position="348"/>
    </location>
</feature>
<feature type="region of interest" description="Disordered" evidence="2">
    <location>
        <begin position="974"/>
        <end position="1037"/>
    </location>
</feature>
<dbReference type="AlphaFoldDB" id="A0A8K0J883"/>
<feature type="region of interest" description="Disordered" evidence="2">
    <location>
        <begin position="568"/>
        <end position="641"/>
    </location>
</feature>
<evidence type="ECO:0000256" key="1">
    <source>
        <dbReference type="SAM" id="Coils"/>
    </source>
</evidence>
<keyword evidence="1" id="KW-0175">Coiled coil</keyword>
<evidence type="ECO:0000256" key="2">
    <source>
        <dbReference type="SAM" id="MobiDB-lite"/>
    </source>
</evidence>
<feature type="compositionally biased region" description="Low complexity" evidence="2">
    <location>
        <begin position="197"/>
        <end position="213"/>
    </location>
</feature>
<dbReference type="OrthoDB" id="4200124at2759"/>
<feature type="compositionally biased region" description="Low complexity" evidence="2">
    <location>
        <begin position="576"/>
        <end position="587"/>
    </location>
</feature>
<feature type="compositionally biased region" description="Acidic residues" evidence="2">
    <location>
        <begin position="1017"/>
        <end position="1033"/>
    </location>
</feature>
<name>A0A8K0J883_9HYPO</name>
<feature type="compositionally biased region" description="Polar residues" evidence="2">
    <location>
        <begin position="975"/>
        <end position="986"/>
    </location>
</feature>
<sequence>MREMATTSMSGELAAARNPATSTKPAASLLSLPTETQREIVAHGDLICLALVSRHFHELASAQLYRNFHIIFPDDDDPSFDSPIDGLAGGLETFTTSEHNYARYLKDLSMDTLSTGRQGELSYEPYLYTASCGKFLNTLLHLTLKRARSLESFRWNIRVELSRPVYAQLHDIRTLKTLHIRLQVGDSYYNPPPPLPTAADPLPDSPSSQPMPSYGVSAPSSSAPHTSNLPLGTPLSLLPHSSRPRPTGRTGNIGVRNAYPPTLSGFKDLSRLSVLDIDSLDVVQELQACVKNSFSTLKALQLSLSCSLAQRARKSPQDDSDESEDSELEDELQADPHSSNDIDYHGNGPAKAFRVQEERKLQERILARILDVEEHQLVNKSPKHLVSDAVKLDGDENVEATATATATATGSESRATGEARNEFVVAIKTATTRLMTSLNGSRDFSISQQEDLEIIERAARKYVDSDSKLSGASSQVRDSTANEGETSNSGPTEESLEEEATTGSGHGCLPEELPDATSPGLWSSETSGKTGTEKAHVPCRIRSQSSPEDIDIEHLETVQDHLDEFHDRQSAEGAVSCSPSSTPLTPSQDDNQATNLLPDCVDDDDDDDDDDVVDAHDAHDALGENKMNESSADASGPQDRDSEFKIVEVDRDVITAKLAQLHQLVRGVGRQVLDIRDERLSGSRCVLDSALDSELARLNKVAVEVADEIRTLETKIDDLADEPTKRGPRTRPTKQSIEAYKRKTRGLSIESLKMCLIPVRASVLSQAIDVACIKELTLLNVGNQGPVWSMLTKEQKNRPLALRSVYTDHVSASFLACMAQLPVLEELFLLERGPKHKPKSFAPRSGISMDQIRRLVLKKHMRTLKRLMIKDDYFCPTWDADEKTLILVCTQGVRLEELAVSMNVHAVHAFMQYFSGLVNLRAINILHFKSNDTCVWVVRELFRFIVDNLSHNPQLKLEWIATEDDRVDRVIRPCETQSEASSQAPAQRNKDKDKGKAHVWASGVGSPQYPILPTDAIDTDSESDEDDDDDEDVDGGRRLRFKTIGPLQFYDVWGVKIFEKEIRKGVL</sequence>
<evidence type="ECO:0008006" key="5">
    <source>
        <dbReference type="Google" id="ProtNLM"/>
    </source>
</evidence>
<feature type="compositionally biased region" description="Acidic residues" evidence="2">
    <location>
        <begin position="600"/>
        <end position="612"/>
    </location>
</feature>
<gene>
    <name evidence="3" type="ORF">E4U42_002847</name>
</gene>